<dbReference type="AlphaFoldDB" id="A0A0G9MQJ5"/>
<reference evidence="1 2" key="1">
    <citation type="submission" date="2015-04" db="EMBL/GenBank/DDBJ databases">
        <title>The draft genome sequence of Erythrobacr gangjinensis K7-2.</title>
        <authorList>
            <person name="Zhuang L."/>
            <person name="Liu Y."/>
            <person name="Shao Z."/>
        </authorList>
    </citation>
    <scope>NUCLEOTIDE SEQUENCE [LARGE SCALE GENOMIC DNA]</scope>
    <source>
        <strain evidence="1 2">K7-2</strain>
    </source>
</reference>
<keyword evidence="2" id="KW-1185">Reference proteome</keyword>
<dbReference type="PATRIC" id="fig|502682.8.peg.633"/>
<dbReference type="STRING" id="502682.BMF35_a2042"/>
<gene>
    <name evidence="1" type="ORF">AAW01_03100</name>
</gene>
<dbReference type="KEGG" id="egn:BMF35_a2042"/>
<evidence type="ECO:0000313" key="2">
    <source>
        <dbReference type="Proteomes" id="UP000053070"/>
    </source>
</evidence>
<proteinExistence type="predicted"/>
<evidence type="ECO:0000313" key="1">
    <source>
        <dbReference type="EMBL" id="KLE33006.1"/>
    </source>
</evidence>
<name>A0A0G9MQJ5_9SPHN</name>
<dbReference type="EMBL" id="LBHC01000001">
    <property type="protein sequence ID" value="KLE33006.1"/>
    <property type="molecule type" value="Genomic_DNA"/>
</dbReference>
<protein>
    <submittedName>
        <fullName evidence="1">Uncharacterized protein</fullName>
    </submittedName>
</protein>
<accession>A0A0G9MQJ5</accession>
<dbReference type="RefSeq" id="WP_047005856.1">
    <property type="nucleotide sequence ID" value="NZ_CP018097.1"/>
</dbReference>
<dbReference type="OrthoDB" id="7416805at2"/>
<organism evidence="1 2">
    <name type="scientific">Aurantiacibacter gangjinensis</name>
    <dbReference type="NCBI Taxonomy" id="502682"/>
    <lineage>
        <taxon>Bacteria</taxon>
        <taxon>Pseudomonadati</taxon>
        <taxon>Pseudomonadota</taxon>
        <taxon>Alphaproteobacteria</taxon>
        <taxon>Sphingomonadales</taxon>
        <taxon>Erythrobacteraceae</taxon>
        <taxon>Aurantiacibacter</taxon>
    </lineage>
</organism>
<dbReference type="Proteomes" id="UP000053070">
    <property type="component" value="Unassembled WGS sequence"/>
</dbReference>
<comment type="caution">
    <text evidence="1">The sequence shown here is derived from an EMBL/GenBank/DDBJ whole genome shotgun (WGS) entry which is preliminary data.</text>
</comment>
<dbReference type="SUPFAM" id="SSF56935">
    <property type="entry name" value="Porins"/>
    <property type="match status" value="1"/>
</dbReference>
<sequence length="551" mass="58167">MRRLSLTATFAMAAMLLPSHALAQAGGPERDDETERSEGRSGTLIAPYLEAAQVVTAQFEPLDDVVTYTQLAAGVDAFASGRYSQGSVSVRYERRIGYGDSVDADTISGIARGSLALARNSVTLEAGALAARTRVEGNGFASIGAFGADDDATSQIYSIYAGPSVQTREGPVQISGSYQLGYTRVESPDALVLAPGEEPVDIFDESTTHRLGARVGLAPNTVAPVGLGVGVGWNRQDISNLDQRVDDRFVRADVTVPVSPTLALVGGVGYEDVEVSNRDVLRDVNGEPVRGDDGRFVTDDSAPRTLSYDTDGLIWDAGVMWRPSRRTSLTAVVGRRYGSTTYYGTFSYAPSPNSSLGVNVYDNINAFGGQLTGAIADLGTDFVGVRNPISGDLGGCVIGTDGDNNCALARLSSLRSAVFRNRGVAASYALSRGRTSFGFGAGYDRRSFLGGADTILADVDGTIDETFYLAGNVARELDRQSSLFLGASASWYDTEGDLGDGMGYSASLAYNRNIWRGLTGTAAVGLDGISRDLLPDYTAASALLGLRYTFD</sequence>